<comment type="cofactor">
    <cofactor evidence="1 5">
        <name>heme</name>
        <dbReference type="ChEBI" id="CHEBI:30413"/>
    </cofactor>
</comment>
<dbReference type="EMBL" id="MU001919">
    <property type="protein sequence ID" value="KAF2793665.1"/>
    <property type="molecule type" value="Genomic_DNA"/>
</dbReference>
<dbReference type="InterPro" id="IPR001128">
    <property type="entry name" value="Cyt_P450"/>
</dbReference>
<dbReference type="GO" id="GO:0004497">
    <property type="term" value="F:monooxygenase activity"/>
    <property type="evidence" value="ECO:0007669"/>
    <property type="project" value="InterPro"/>
</dbReference>
<dbReference type="GO" id="GO:0016705">
    <property type="term" value="F:oxidoreductase activity, acting on paired donors, with incorporation or reduction of molecular oxygen"/>
    <property type="evidence" value="ECO:0007669"/>
    <property type="project" value="InterPro"/>
</dbReference>
<reference evidence="7" key="1">
    <citation type="journal article" date="2020" name="Stud. Mycol.">
        <title>101 Dothideomycetes genomes: a test case for predicting lifestyles and emergence of pathogens.</title>
        <authorList>
            <person name="Haridas S."/>
            <person name="Albert R."/>
            <person name="Binder M."/>
            <person name="Bloem J."/>
            <person name="Labutti K."/>
            <person name="Salamov A."/>
            <person name="Andreopoulos B."/>
            <person name="Baker S."/>
            <person name="Barry K."/>
            <person name="Bills G."/>
            <person name="Bluhm B."/>
            <person name="Cannon C."/>
            <person name="Castanera R."/>
            <person name="Culley D."/>
            <person name="Daum C."/>
            <person name="Ezra D."/>
            <person name="Gonzalez J."/>
            <person name="Henrissat B."/>
            <person name="Kuo A."/>
            <person name="Liang C."/>
            <person name="Lipzen A."/>
            <person name="Lutzoni F."/>
            <person name="Magnuson J."/>
            <person name="Mondo S."/>
            <person name="Nolan M."/>
            <person name="Ohm R."/>
            <person name="Pangilinan J."/>
            <person name="Park H.-J."/>
            <person name="Ramirez L."/>
            <person name="Alfaro M."/>
            <person name="Sun H."/>
            <person name="Tritt A."/>
            <person name="Yoshinaga Y."/>
            <person name="Zwiers L.-H."/>
            <person name="Turgeon B."/>
            <person name="Goodwin S."/>
            <person name="Spatafora J."/>
            <person name="Crous P."/>
            <person name="Grigoriev I."/>
        </authorList>
    </citation>
    <scope>NUCLEOTIDE SEQUENCE</scope>
    <source>
        <strain evidence="7">CBS 109.77</strain>
    </source>
</reference>
<gene>
    <name evidence="7" type="ORF">K505DRAFT_385276</name>
</gene>
<dbReference type="GO" id="GO:0005506">
    <property type="term" value="F:iron ion binding"/>
    <property type="evidence" value="ECO:0007669"/>
    <property type="project" value="InterPro"/>
</dbReference>
<dbReference type="PANTHER" id="PTHR24305">
    <property type="entry name" value="CYTOCHROME P450"/>
    <property type="match status" value="1"/>
</dbReference>
<feature type="binding site" description="axial binding residue" evidence="5">
    <location>
        <position position="440"/>
    </location>
    <ligand>
        <name>heme</name>
        <dbReference type="ChEBI" id="CHEBI:30413"/>
    </ligand>
    <ligandPart>
        <name>Fe</name>
        <dbReference type="ChEBI" id="CHEBI:18248"/>
    </ligandPart>
</feature>
<protein>
    <submittedName>
        <fullName evidence="7">Cytochrome P450</fullName>
    </submittedName>
</protein>
<name>A0A6A6XCN1_9PLEO</name>
<evidence type="ECO:0000256" key="3">
    <source>
        <dbReference type="ARBA" id="ARBA00022723"/>
    </source>
</evidence>
<dbReference type="PRINTS" id="PR00463">
    <property type="entry name" value="EP450I"/>
</dbReference>
<evidence type="ECO:0000313" key="7">
    <source>
        <dbReference type="EMBL" id="KAF2793665.1"/>
    </source>
</evidence>
<dbReference type="GO" id="GO:0020037">
    <property type="term" value="F:heme binding"/>
    <property type="evidence" value="ECO:0007669"/>
    <property type="project" value="InterPro"/>
</dbReference>
<keyword evidence="6" id="KW-0732">Signal</keyword>
<dbReference type="Gene3D" id="1.10.630.10">
    <property type="entry name" value="Cytochrome P450"/>
    <property type="match status" value="1"/>
</dbReference>
<evidence type="ECO:0000256" key="5">
    <source>
        <dbReference type="PIRSR" id="PIRSR602401-1"/>
    </source>
</evidence>
<evidence type="ECO:0000313" key="8">
    <source>
        <dbReference type="Proteomes" id="UP000799757"/>
    </source>
</evidence>
<keyword evidence="8" id="KW-1185">Reference proteome</keyword>
<dbReference type="Proteomes" id="UP000799757">
    <property type="component" value="Unassembled WGS sequence"/>
</dbReference>
<comment type="similarity">
    <text evidence="2">Belongs to the cytochrome P450 family.</text>
</comment>
<dbReference type="InterPro" id="IPR050121">
    <property type="entry name" value="Cytochrome_P450_monoxygenase"/>
</dbReference>
<dbReference type="SUPFAM" id="SSF48264">
    <property type="entry name" value="Cytochrome P450"/>
    <property type="match status" value="1"/>
</dbReference>
<evidence type="ECO:0000256" key="2">
    <source>
        <dbReference type="ARBA" id="ARBA00010617"/>
    </source>
</evidence>
<dbReference type="OrthoDB" id="3934656at2759"/>
<keyword evidence="3 5" id="KW-0479">Metal-binding</keyword>
<keyword evidence="5" id="KW-0349">Heme</keyword>
<organism evidence="7 8">
    <name type="scientific">Melanomma pulvis-pyrius CBS 109.77</name>
    <dbReference type="NCBI Taxonomy" id="1314802"/>
    <lineage>
        <taxon>Eukaryota</taxon>
        <taxon>Fungi</taxon>
        <taxon>Dikarya</taxon>
        <taxon>Ascomycota</taxon>
        <taxon>Pezizomycotina</taxon>
        <taxon>Dothideomycetes</taxon>
        <taxon>Pleosporomycetidae</taxon>
        <taxon>Pleosporales</taxon>
        <taxon>Melanommataceae</taxon>
        <taxon>Melanomma</taxon>
    </lineage>
</organism>
<proteinExistence type="inferred from homology"/>
<dbReference type="Pfam" id="PF00067">
    <property type="entry name" value="p450"/>
    <property type="match status" value="1"/>
</dbReference>
<evidence type="ECO:0000256" key="6">
    <source>
        <dbReference type="SAM" id="SignalP"/>
    </source>
</evidence>
<accession>A0A6A6XCN1</accession>
<dbReference type="InterPro" id="IPR002401">
    <property type="entry name" value="Cyt_P450_E_grp-I"/>
</dbReference>
<evidence type="ECO:0000256" key="4">
    <source>
        <dbReference type="ARBA" id="ARBA00023004"/>
    </source>
</evidence>
<sequence>MCIKLAFIASLLVKWSFPLSQIPGPKPAGWTRLWLIKTLYSGKWAEELVNLHRQYVGPIVRIGPRHIIISDPESIRRVLATGSKYTRGPWFDTLRLHPTRGNVISERDPDKHQQLRHVLGPGLAGKGISEMQTVVDEHIRDWISMIWDKYTANGTGLRNLDLSKSIPYLTVDLISHACLGESFGCTEKQEDRLGFIQAMRAGMILQQYTSVLLEANTCLSLLGRTFFFRPYIYPTHEDTVGVGKTMQRIHRAVRKRDDPNRVGERPGDMLDSFIARGLPKDQICSEVIIILAGGTDTTATAAQGIIFSIMSNPAVLCRLQSEIDSFREENAKLLKFPIQDSMARKLPYLQACIAEGLRKYPPLFQLRERVVPPQGDHLHGHYIPPGTFVGINGLATQLDDVYGKNVDSFHPERWLIDDEAHLRRMHRTLDLVFGYGGSKCLGVSMTYMELNKIIFELFSNFEISFVDPSQPWKRKARGIFIQSDFNVVIQRRTSFAC</sequence>
<dbReference type="PRINTS" id="PR00385">
    <property type="entry name" value="P450"/>
</dbReference>
<keyword evidence="4 5" id="KW-0408">Iron</keyword>
<feature type="signal peptide" evidence="6">
    <location>
        <begin position="1"/>
        <end position="16"/>
    </location>
</feature>
<evidence type="ECO:0000256" key="1">
    <source>
        <dbReference type="ARBA" id="ARBA00001971"/>
    </source>
</evidence>
<feature type="chain" id="PRO_5025580317" evidence="6">
    <location>
        <begin position="17"/>
        <end position="497"/>
    </location>
</feature>
<dbReference type="InterPro" id="IPR036396">
    <property type="entry name" value="Cyt_P450_sf"/>
</dbReference>
<dbReference type="AlphaFoldDB" id="A0A6A6XCN1"/>
<dbReference type="PANTHER" id="PTHR24305:SF232">
    <property type="entry name" value="P450, PUTATIVE (EUROFUNG)-RELATED"/>
    <property type="match status" value="1"/>
</dbReference>